<dbReference type="EMBL" id="CAJNOC010002044">
    <property type="protein sequence ID" value="CAF0908893.1"/>
    <property type="molecule type" value="Genomic_DNA"/>
</dbReference>
<evidence type="ECO:0000256" key="1">
    <source>
        <dbReference type="ARBA" id="ARBA00022614"/>
    </source>
</evidence>
<dbReference type="AlphaFoldDB" id="A0A814A7Y3"/>
<dbReference type="PROSITE" id="PS51450">
    <property type="entry name" value="LRR"/>
    <property type="match status" value="2"/>
</dbReference>
<dbReference type="PANTHER" id="PTHR45617">
    <property type="entry name" value="LEUCINE RICH REPEAT FAMILY PROTEIN"/>
    <property type="match status" value="1"/>
</dbReference>
<evidence type="ECO:0000313" key="4">
    <source>
        <dbReference type="Proteomes" id="UP000663879"/>
    </source>
</evidence>
<comment type="caution">
    <text evidence="3">The sequence shown here is derived from an EMBL/GenBank/DDBJ whole genome shotgun (WGS) entry which is preliminary data.</text>
</comment>
<gene>
    <name evidence="3" type="ORF">OXX778_LOCUS11791</name>
</gene>
<dbReference type="InterPro" id="IPR032675">
    <property type="entry name" value="LRR_dom_sf"/>
</dbReference>
<dbReference type="OrthoDB" id="6066926at2759"/>
<keyword evidence="1" id="KW-0433">Leucine-rich repeat</keyword>
<dbReference type="PANTHER" id="PTHR45617:SF178">
    <property type="entry name" value="ASTROCYTIC LEUCINE-RICH REPEAT MOLECULE-RELATED"/>
    <property type="match status" value="1"/>
</dbReference>
<organism evidence="3 4">
    <name type="scientific">Brachionus calyciflorus</name>
    <dbReference type="NCBI Taxonomy" id="104777"/>
    <lineage>
        <taxon>Eukaryota</taxon>
        <taxon>Metazoa</taxon>
        <taxon>Spiralia</taxon>
        <taxon>Gnathifera</taxon>
        <taxon>Rotifera</taxon>
        <taxon>Eurotatoria</taxon>
        <taxon>Monogononta</taxon>
        <taxon>Pseudotrocha</taxon>
        <taxon>Ploima</taxon>
        <taxon>Brachionidae</taxon>
        <taxon>Brachionus</taxon>
    </lineage>
</organism>
<dbReference type="SUPFAM" id="SSF52058">
    <property type="entry name" value="L domain-like"/>
    <property type="match status" value="1"/>
</dbReference>
<accession>A0A814A7Y3</accession>
<name>A0A814A7Y3_9BILA</name>
<evidence type="ECO:0000313" key="3">
    <source>
        <dbReference type="EMBL" id="CAF0908893.1"/>
    </source>
</evidence>
<reference evidence="3" key="1">
    <citation type="submission" date="2021-02" db="EMBL/GenBank/DDBJ databases">
        <authorList>
            <person name="Nowell W R."/>
        </authorList>
    </citation>
    <scope>NUCLEOTIDE SEQUENCE</scope>
    <source>
        <strain evidence="3">Ploen Becks lab</strain>
    </source>
</reference>
<sequence length="591" mass="69460">MNLFKNRIVDYYSDLINKIDIQTEKVLYNEHCEDEIINLNATRELFIRKVKEIEKYNLINLNVNTKNGFEDKFCFFIPNWSMVIDKTSKKNEIFYYLYNFNFNDKLGKLVIVNKFYSNRFLSLLEEVINGKQEYYESHEEAKFPSFSRYIVFKALLDLVEANFTDQIIDLSQVELNKLESTGIETQFFDEISASDFANLKTTVNLDSIKSFFFRNDLITYIPDDLFSCFKNLFSLTLKVTDIECLSNVFQMENLIELDLSGCNLSRLKDNIFNDLKNLKNLNLSFNRLKTFNKKTFNGLVNLEILNLNKNQIHSLEKNALSNLKKLKNLLIEKNKILHLTHGMFSGLNKLEKLSLNGNEIKTIDHRVFQQCRIMEVLDLSENKFSEELHAFLFRFNKNLKYLNVRKCSPSGLECLNRLTQLEYLDLTGDCFKIDEFYKIEIKSLKFLTLTCNDIPKFGKIFKELRALEIVGVGHFPEGSFLFLQNLEYLHINFYKCTNLNKLNDEHFKGPLDLKYLKMSTTSPDDNSTSFRNIQLAERLFIHSNDVEINTTNHYMELIDKTSFYSDQPILCYKDFYLKNILNVSNSVKNSI</sequence>
<evidence type="ECO:0000256" key="2">
    <source>
        <dbReference type="ARBA" id="ARBA00022737"/>
    </source>
</evidence>
<dbReference type="Pfam" id="PF13855">
    <property type="entry name" value="LRR_8"/>
    <property type="match status" value="2"/>
</dbReference>
<dbReference type="Proteomes" id="UP000663879">
    <property type="component" value="Unassembled WGS sequence"/>
</dbReference>
<proteinExistence type="predicted"/>
<keyword evidence="2" id="KW-0677">Repeat</keyword>
<protein>
    <submittedName>
        <fullName evidence="3">Uncharacterized protein</fullName>
    </submittedName>
</protein>
<dbReference type="SMART" id="SM00369">
    <property type="entry name" value="LRR_TYP"/>
    <property type="match status" value="6"/>
</dbReference>
<dbReference type="Gene3D" id="3.80.10.10">
    <property type="entry name" value="Ribonuclease Inhibitor"/>
    <property type="match status" value="2"/>
</dbReference>
<dbReference type="InterPro" id="IPR003591">
    <property type="entry name" value="Leu-rich_rpt_typical-subtyp"/>
</dbReference>
<dbReference type="InterPro" id="IPR001611">
    <property type="entry name" value="Leu-rich_rpt"/>
</dbReference>
<keyword evidence="4" id="KW-1185">Reference proteome</keyword>